<reference evidence="1 2" key="2">
    <citation type="journal article" date="2009" name="PLoS ONE">
        <title>An integrated genetic and cytogenetic map of the cucumber genome.</title>
        <authorList>
            <person name="Ren Y."/>
            <person name="Zhang Z."/>
            <person name="Liu J."/>
            <person name="Staub J.E."/>
            <person name="Han Y."/>
            <person name="Cheng Z."/>
            <person name="Li X."/>
            <person name="Lu J."/>
            <person name="Miao H."/>
            <person name="Kang H."/>
            <person name="Xie B."/>
            <person name="Gu X."/>
            <person name="Wang X."/>
            <person name="Du Y."/>
            <person name="Jin W."/>
            <person name="Huang S."/>
        </authorList>
    </citation>
    <scope>NUCLEOTIDE SEQUENCE [LARGE SCALE GENOMIC DNA]</scope>
    <source>
        <strain evidence="2">cv. 9930</strain>
    </source>
</reference>
<organism evidence="1 2">
    <name type="scientific">Cucumis sativus</name>
    <name type="common">Cucumber</name>
    <dbReference type="NCBI Taxonomy" id="3659"/>
    <lineage>
        <taxon>Eukaryota</taxon>
        <taxon>Viridiplantae</taxon>
        <taxon>Streptophyta</taxon>
        <taxon>Embryophyta</taxon>
        <taxon>Tracheophyta</taxon>
        <taxon>Spermatophyta</taxon>
        <taxon>Magnoliopsida</taxon>
        <taxon>eudicotyledons</taxon>
        <taxon>Gunneridae</taxon>
        <taxon>Pentapetalae</taxon>
        <taxon>rosids</taxon>
        <taxon>fabids</taxon>
        <taxon>Cucurbitales</taxon>
        <taxon>Cucurbitaceae</taxon>
        <taxon>Benincaseae</taxon>
        <taxon>Cucumis</taxon>
    </lineage>
</organism>
<evidence type="ECO:0000313" key="2">
    <source>
        <dbReference type="Proteomes" id="UP000029981"/>
    </source>
</evidence>
<protein>
    <submittedName>
        <fullName evidence="1">Uncharacterized protein</fullName>
    </submittedName>
</protein>
<dbReference type="Gramene" id="KGN65464">
    <property type="protein sequence ID" value="KGN65464"/>
    <property type="gene ID" value="Csa_1G423220"/>
</dbReference>
<reference evidence="1 2" key="3">
    <citation type="journal article" date="2010" name="BMC Genomics">
        <title>Transcriptome sequencing and comparative analysis of cucumber flowers with different sex types.</title>
        <authorList>
            <person name="Guo S."/>
            <person name="Zheng Y."/>
            <person name="Joung J.G."/>
            <person name="Liu S."/>
            <person name="Zhang Z."/>
            <person name="Crasta O.R."/>
            <person name="Sobral B.W."/>
            <person name="Xu Y."/>
            <person name="Huang S."/>
            <person name="Fei Z."/>
        </authorList>
    </citation>
    <scope>NUCLEOTIDE SEQUENCE [LARGE SCALE GENOMIC DNA]</scope>
    <source>
        <strain evidence="2">cv. 9930</strain>
    </source>
</reference>
<reference evidence="1 2" key="4">
    <citation type="journal article" date="2011" name="BMC Genomics">
        <title>RNA-Seq improves annotation of protein-coding genes in the cucumber genome.</title>
        <authorList>
            <person name="Li Z."/>
            <person name="Zhang Z."/>
            <person name="Yan P."/>
            <person name="Huang S."/>
            <person name="Fei Z."/>
            <person name="Lin K."/>
        </authorList>
    </citation>
    <scope>NUCLEOTIDE SEQUENCE [LARGE SCALE GENOMIC DNA]</scope>
    <source>
        <strain evidence="2">cv. 9930</strain>
    </source>
</reference>
<keyword evidence="2" id="KW-1185">Reference proteome</keyword>
<dbReference type="AlphaFoldDB" id="A0A0A0LWV7"/>
<name>A0A0A0LWV7_CUCSA</name>
<accession>A0A0A0LWV7</accession>
<sequence>MFNGVDEYLVIVEDLTKGRGFLYQNIELMCMVAGHANFLCEIRWEINADQAIAMCSHILDFGLLDFAGEARWKSLGTVLFKLENFLCCLFVFSKKWIVLRSIELDLVPPNLRLELFTKAG</sequence>
<dbReference type="Proteomes" id="UP000029981">
    <property type="component" value="Chromosome 1"/>
</dbReference>
<proteinExistence type="predicted"/>
<reference evidence="1 2" key="1">
    <citation type="journal article" date="2009" name="Nat. Genet.">
        <title>The genome of the cucumber, Cucumis sativus L.</title>
        <authorList>
            <person name="Huang S."/>
            <person name="Li R."/>
            <person name="Zhang Z."/>
            <person name="Li L."/>
            <person name="Gu X."/>
            <person name="Fan W."/>
            <person name="Lucas W.J."/>
            <person name="Wang X."/>
            <person name="Xie B."/>
            <person name="Ni P."/>
            <person name="Ren Y."/>
            <person name="Zhu H."/>
            <person name="Li J."/>
            <person name="Lin K."/>
            <person name="Jin W."/>
            <person name="Fei Z."/>
            <person name="Li G."/>
            <person name="Staub J."/>
            <person name="Kilian A."/>
            <person name="van der Vossen E.A."/>
            <person name="Wu Y."/>
            <person name="Guo J."/>
            <person name="He J."/>
            <person name="Jia Z."/>
            <person name="Ren Y."/>
            <person name="Tian G."/>
            <person name="Lu Y."/>
            <person name="Ruan J."/>
            <person name="Qian W."/>
            <person name="Wang M."/>
            <person name="Huang Q."/>
            <person name="Li B."/>
            <person name="Xuan Z."/>
            <person name="Cao J."/>
            <person name="Asan"/>
            <person name="Wu Z."/>
            <person name="Zhang J."/>
            <person name="Cai Q."/>
            <person name="Bai Y."/>
            <person name="Zhao B."/>
            <person name="Han Y."/>
            <person name="Li Y."/>
            <person name="Li X."/>
            <person name="Wang S."/>
            <person name="Shi Q."/>
            <person name="Liu S."/>
            <person name="Cho W.K."/>
            <person name="Kim J.Y."/>
            <person name="Xu Y."/>
            <person name="Heller-Uszynska K."/>
            <person name="Miao H."/>
            <person name="Cheng Z."/>
            <person name="Zhang S."/>
            <person name="Wu J."/>
            <person name="Yang Y."/>
            <person name="Kang H."/>
            <person name="Li M."/>
            <person name="Liang H."/>
            <person name="Ren X."/>
            <person name="Shi Z."/>
            <person name="Wen M."/>
            <person name="Jian M."/>
            <person name="Yang H."/>
            <person name="Zhang G."/>
            <person name="Yang Z."/>
            <person name="Chen R."/>
            <person name="Liu S."/>
            <person name="Li J."/>
            <person name="Ma L."/>
            <person name="Liu H."/>
            <person name="Zhou Y."/>
            <person name="Zhao J."/>
            <person name="Fang X."/>
            <person name="Li G."/>
            <person name="Fang L."/>
            <person name="Li Y."/>
            <person name="Liu D."/>
            <person name="Zheng H."/>
            <person name="Zhang Y."/>
            <person name="Qin N."/>
            <person name="Li Z."/>
            <person name="Yang G."/>
            <person name="Yang S."/>
            <person name="Bolund L."/>
            <person name="Kristiansen K."/>
            <person name="Zheng H."/>
            <person name="Li S."/>
            <person name="Zhang X."/>
            <person name="Yang H."/>
            <person name="Wang J."/>
            <person name="Sun R."/>
            <person name="Zhang B."/>
            <person name="Jiang S."/>
            <person name="Wang J."/>
            <person name="Du Y."/>
            <person name="Li S."/>
        </authorList>
    </citation>
    <scope>NUCLEOTIDE SEQUENCE [LARGE SCALE GENOMIC DNA]</scope>
    <source>
        <strain evidence="2">cv. 9930</strain>
    </source>
</reference>
<gene>
    <name evidence="1" type="ORF">Csa_1G423220</name>
</gene>
<evidence type="ECO:0000313" key="1">
    <source>
        <dbReference type="EMBL" id="KGN65464.1"/>
    </source>
</evidence>
<dbReference type="EMBL" id="CM002922">
    <property type="protein sequence ID" value="KGN65464.1"/>
    <property type="molecule type" value="Genomic_DNA"/>
</dbReference>